<dbReference type="AlphaFoldDB" id="F8F4E6"/>
<reference evidence="3" key="1">
    <citation type="journal article" date="2013" name="Stand. Genomic Sci.">
        <title>Genome sequence of the thermophilic fresh-water bacterium Spirochaeta caldaria type strain (H1(T)), reclassification of Spirochaeta caldaria, Spirochaeta stenostrepta, and Spirochaeta zuelzerae in the genus Treponema as Treponema caldaria comb. nov., Treponema stenostrepta comb. nov., and Treponema zuelzerae comb. nov., and emendation of the genus Treponema.</title>
        <authorList>
            <person name="Abt B."/>
            <person name="Goker M."/>
            <person name="Scheuner C."/>
            <person name="Han C."/>
            <person name="Lu M."/>
            <person name="Misra M."/>
            <person name="Lapidus A."/>
            <person name="Nolan M."/>
            <person name="Lucas S."/>
            <person name="Hammon N."/>
            <person name="Deshpande S."/>
            <person name="Cheng J.F."/>
            <person name="Tapia R."/>
            <person name="Goodwin L.A."/>
            <person name="Pitluck S."/>
            <person name="Liolios K."/>
            <person name="Pagani I."/>
            <person name="Ivanova N."/>
            <person name="Mavromatis K."/>
            <person name="Mikhailova N."/>
            <person name="Huntemann M."/>
            <person name="Pati A."/>
            <person name="Chen A."/>
            <person name="Palaniappan K."/>
            <person name="Land M."/>
            <person name="Hauser L."/>
            <person name="Jeffries C.D."/>
            <person name="Rohde M."/>
            <person name="Spring S."/>
            <person name="Gronow S."/>
            <person name="Detter J.C."/>
            <person name="Bristow J."/>
            <person name="Eisen J.A."/>
            <person name="Markowitz V."/>
            <person name="Hugenholtz P."/>
            <person name="Kyrpides N.C."/>
            <person name="Woyke T."/>
            <person name="Klenk H.P."/>
        </authorList>
    </citation>
    <scope>NUCLEOTIDE SEQUENCE</scope>
    <source>
        <strain evidence="3">ATCC 51460 / DSM 7334 / H1</strain>
    </source>
</reference>
<organism evidence="2 3">
    <name type="scientific">Gracilinema caldarium (strain ATCC 51460 / DSM 7334 / H1)</name>
    <name type="common">Treponema caldarium</name>
    <dbReference type="NCBI Taxonomy" id="744872"/>
    <lineage>
        <taxon>Bacteria</taxon>
        <taxon>Pseudomonadati</taxon>
        <taxon>Spirochaetota</taxon>
        <taxon>Spirochaetia</taxon>
        <taxon>Spirochaetales</taxon>
        <taxon>Breznakiellaceae</taxon>
        <taxon>Gracilinema</taxon>
    </lineage>
</organism>
<dbReference type="OrthoDB" id="9808939at2"/>
<dbReference type="InterPro" id="IPR004518">
    <property type="entry name" value="MazG-like_dom"/>
</dbReference>
<evidence type="ECO:0000259" key="1">
    <source>
        <dbReference type="Pfam" id="PF03819"/>
    </source>
</evidence>
<accession>F8F4E6</accession>
<evidence type="ECO:0000313" key="3">
    <source>
        <dbReference type="Proteomes" id="UP000000503"/>
    </source>
</evidence>
<dbReference type="Pfam" id="PF03819">
    <property type="entry name" value="MazG"/>
    <property type="match status" value="2"/>
</dbReference>
<dbReference type="Proteomes" id="UP000000503">
    <property type="component" value="Chromosome"/>
</dbReference>
<dbReference type="CDD" id="cd11529">
    <property type="entry name" value="NTP-PPase_MazG_Cterm"/>
    <property type="match status" value="1"/>
</dbReference>
<dbReference type="KEGG" id="scd:Spica_2488"/>
<feature type="domain" description="NTP pyrophosphohydrolase MazG-like" evidence="1">
    <location>
        <begin position="175"/>
        <end position="241"/>
    </location>
</feature>
<dbReference type="GO" id="GO:0046052">
    <property type="term" value="P:UTP catabolic process"/>
    <property type="evidence" value="ECO:0007669"/>
    <property type="project" value="TreeGrafter"/>
</dbReference>
<dbReference type="EMBL" id="CP002868">
    <property type="protein sequence ID" value="AEJ20593.1"/>
    <property type="molecule type" value="Genomic_DNA"/>
</dbReference>
<dbReference type="RefSeq" id="WP_013969872.1">
    <property type="nucleotide sequence ID" value="NC_015732.1"/>
</dbReference>
<dbReference type="PANTHER" id="PTHR30522:SF0">
    <property type="entry name" value="NUCLEOSIDE TRIPHOSPHATE PYROPHOSPHOHYDROLASE"/>
    <property type="match status" value="1"/>
</dbReference>
<dbReference type="InterPro" id="IPR011551">
    <property type="entry name" value="NTP_PyrPHydrolase_MazG"/>
</dbReference>
<dbReference type="GO" id="GO:0046047">
    <property type="term" value="P:TTP catabolic process"/>
    <property type="evidence" value="ECO:0007669"/>
    <property type="project" value="TreeGrafter"/>
</dbReference>
<dbReference type="Gene3D" id="1.10.287.1080">
    <property type="entry name" value="MazG-like"/>
    <property type="match status" value="2"/>
</dbReference>
<gene>
    <name evidence="2" type="ordered locus">Spica_2488</name>
</gene>
<dbReference type="SUPFAM" id="SSF101386">
    <property type="entry name" value="all-alpha NTP pyrophosphatases"/>
    <property type="match status" value="2"/>
</dbReference>
<dbReference type="GO" id="GO:0046061">
    <property type="term" value="P:dATP catabolic process"/>
    <property type="evidence" value="ECO:0007669"/>
    <property type="project" value="TreeGrafter"/>
</dbReference>
<sequence>METKKTPAEAFEGLYSVVRRLRADDGCPWDREQTPESLRGALIEETYECIEAIDSKDWLHVREELGDIYLLATMIAYMHEQKGLFSVSQALEEITAKLIRRHPHVFGESSASTSAEVLEQWAKIKVEQEGRKPKDSLMDQVSRALPPLERAYKLQKKAAKVGFDWPELSGVWEKIEEELAEVKEACYIHGEHETEEHREHLEEELGDLLFSVVNMCRYLQIDPSVALQRTNNKFVRRFQHVEQTMKTQNIPMDKEHISQMEQFWQNAKNTYSE</sequence>
<dbReference type="FunFam" id="1.10.287.1080:FF:000003">
    <property type="entry name" value="Nucleoside triphosphate pyrophosphohydrolase"/>
    <property type="match status" value="1"/>
</dbReference>
<dbReference type="PANTHER" id="PTHR30522">
    <property type="entry name" value="NUCLEOSIDE TRIPHOSPHATE PYROPHOSPHOHYDROLASE"/>
    <property type="match status" value="1"/>
</dbReference>
<dbReference type="STRING" id="744872.Spica_2488"/>
<dbReference type="HOGENOM" id="CLU_038356_0_1_12"/>
<dbReference type="eggNOG" id="COG3956">
    <property type="taxonomic scope" value="Bacteria"/>
</dbReference>
<dbReference type="GO" id="GO:0047429">
    <property type="term" value="F:nucleoside triphosphate diphosphatase activity"/>
    <property type="evidence" value="ECO:0007669"/>
    <property type="project" value="InterPro"/>
</dbReference>
<feature type="domain" description="NTP pyrophosphohydrolase MazG-like" evidence="1">
    <location>
        <begin position="33"/>
        <end position="106"/>
    </location>
</feature>
<dbReference type="GO" id="GO:0046081">
    <property type="term" value="P:dUTP catabolic process"/>
    <property type="evidence" value="ECO:0007669"/>
    <property type="project" value="TreeGrafter"/>
</dbReference>
<evidence type="ECO:0000313" key="2">
    <source>
        <dbReference type="EMBL" id="AEJ20593.1"/>
    </source>
</evidence>
<protein>
    <submittedName>
        <fullName evidence="2">MazG family protein</fullName>
    </submittedName>
</protein>
<dbReference type="CDD" id="cd11528">
    <property type="entry name" value="NTP-PPase_MazG_Nterm"/>
    <property type="match status" value="1"/>
</dbReference>
<dbReference type="NCBIfam" id="TIGR00444">
    <property type="entry name" value="mazG"/>
    <property type="match status" value="1"/>
</dbReference>
<dbReference type="GO" id="GO:0046076">
    <property type="term" value="P:dTTP catabolic process"/>
    <property type="evidence" value="ECO:0007669"/>
    <property type="project" value="TreeGrafter"/>
</dbReference>
<dbReference type="InterPro" id="IPR048015">
    <property type="entry name" value="NTP-PPase_MazG-like_N"/>
</dbReference>
<proteinExistence type="predicted"/>
<dbReference type="NCBIfam" id="NF007113">
    <property type="entry name" value="PRK09562.1"/>
    <property type="match status" value="1"/>
</dbReference>
<keyword evidence="3" id="KW-1185">Reference proteome</keyword>
<name>F8F4E6_GRAC1</name>
<dbReference type="InterPro" id="IPR048011">
    <property type="entry name" value="NTP-PPase_MazG-like_C"/>
</dbReference>
<dbReference type="GO" id="GO:0006203">
    <property type="term" value="P:dGTP catabolic process"/>
    <property type="evidence" value="ECO:0007669"/>
    <property type="project" value="TreeGrafter"/>
</dbReference>